<proteinExistence type="predicted"/>
<accession>K0RK86</accession>
<comment type="caution">
    <text evidence="2">The sequence shown here is derived from an EMBL/GenBank/DDBJ whole genome shotgun (WGS) entry which is preliminary data.</text>
</comment>
<evidence type="ECO:0000313" key="2">
    <source>
        <dbReference type="EMBL" id="EJK47107.1"/>
    </source>
</evidence>
<gene>
    <name evidence="2" type="ORF">THAOC_34198</name>
</gene>
<evidence type="ECO:0000313" key="3">
    <source>
        <dbReference type="Proteomes" id="UP000266841"/>
    </source>
</evidence>
<sequence>AAQVAWAWAELDNKGEGAVAERKVERSGQHGGGDDVAPQTTTPSPSSPASARRTCHLDGRVEADEPSTNSNGDMAVDPYALRRASSLEMMLYVPTRACGEDRPTYVRKPSRSALPVRRAFLRRRRRGGREV</sequence>
<name>K0RK86_THAOC</name>
<feature type="region of interest" description="Disordered" evidence="1">
    <location>
        <begin position="12"/>
        <end position="76"/>
    </location>
</feature>
<keyword evidence="3" id="KW-1185">Reference proteome</keyword>
<dbReference type="AlphaFoldDB" id="K0RK86"/>
<protein>
    <submittedName>
        <fullName evidence="2">Uncharacterized protein</fullName>
    </submittedName>
</protein>
<reference evidence="2 3" key="1">
    <citation type="journal article" date="2012" name="Genome Biol.">
        <title>Genome and low-iron response of an oceanic diatom adapted to chronic iron limitation.</title>
        <authorList>
            <person name="Lommer M."/>
            <person name="Specht M."/>
            <person name="Roy A.S."/>
            <person name="Kraemer L."/>
            <person name="Andreson R."/>
            <person name="Gutowska M.A."/>
            <person name="Wolf J."/>
            <person name="Bergner S.V."/>
            <person name="Schilhabel M.B."/>
            <person name="Klostermeier U.C."/>
            <person name="Beiko R.G."/>
            <person name="Rosenstiel P."/>
            <person name="Hippler M."/>
            <person name="Laroche J."/>
        </authorList>
    </citation>
    <scope>NUCLEOTIDE SEQUENCE [LARGE SCALE GENOMIC DNA]</scope>
    <source>
        <strain evidence="2 3">CCMP1005</strain>
    </source>
</reference>
<dbReference type="EMBL" id="AGNL01047345">
    <property type="protein sequence ID" value="EJK47107.1"/>
    <property type="molecule type" value="Genomic_DNA"/>
</dbReference>
<evidence type="ECO:0000256" key="1">
    <source>
        <dbReference type="SAM" id="MobiDB-lite"/>
    </source>
</evidence>
<feature type="non-terminal residue" evidence="2">
    <location>
        <position position="1"/>
    </location>
</feature>
<feature type="compositionally biased region" description="Low complexity" evidence="1">
    <location>
        <begin position="37"/>
        <end position="52"/>
    </location>
</feature>
<dbReference type="Proteomes" id="UP000266841">
    <property type="component" value="Unassembled WGS sequence"/>
</dbReference>
<organism evidence="2 3">
    <name type="scientific">Thalassiosira oceanica</name>
    <name type="common">Marine diatom</name>
    <dbReference type="NCBI Taxonomy" id="159749"/>
    <lineage>
        <taxon>Eukaryota</taxon>
        <taxon>Sar</taxon>
        <taxon>Stramenopiles</taxon>
        <taxon>Ochrophyta</taxon>
        <taxon>Bacillariophyta</taxon>
        <taxon>Coscinodiscophyceae</taxon>
        <taxon>Thalassiosirophycidae</taxon>
        <taxon>Thalassiosirales</taxon>
        <taxon>Thalassiosiraceae</taxon>
        <taxon>Thalassiosira</taxon>
    </lineage>
</organism>
<feature type="compositionally biased region" description="Basic and acidic residues" evidence="1">
    <location>
        <begin position="12"/>
        <end position="28"/>
    </location>
</feature>